<organism evidence="1 2">
    <name type="scientific">Meishania litoralis</name>
    <dbReference type="NCBI Taxonomy" id="3434685"/>
    <lineage>
        <taxon>Bacteria</taxon>
        <taxon>Pseudomonadati</taxon>
        <taxon>Bacteroidota</taxon>
        <taxon>Flavobacteriia</taxon>
        <taxon>Flavobacteriales</taxon>
        <taxon>Flavobacteriaceae</taxon>
        <taxon>Meishania</taxon>
    </lineage>
</organism>
<comment type="caution">
    <text evidence="1">The sequence shown here is derived from an EMBL/GenBank/DDBJ whole genome shotgun (WGS) entry which is preliminary data.</text>
</comment>
<name>A0ACC7LJS4_9FLAO</name>
<evidence type="ECO:0000313" key="2">
    <source>
        <dbReference type="Proteomes" id="UP001595191"/>
    </source>
</evidence>
<accession>A0ACC7LJS4</accession>
<dbReference type="Proteomes" id="UP001595191">
    <property type="component" value="Unassembled WGS sequence"/>
</dbReference>
<dbReference type="EMBL" id="JBHFPV010000001">
    <property type="protein sequence ID" value="MFH6603299.1"/>
    <property type="molecule type" value="Genomic_DNA"/>
</dbReference>
<reference evidence="1" key="1">
    <citation type="submission" date="2024-09" db="EMBL/GenBank/DDBJ databases">
        <authorList>
            <person name="Liu J."/>
        </authorList>
    </citation>
    <scope>NUCLEOTIDE SEQUENCE</scope>
    <source>
        <strain evidence="1">NBU2967</strain>
    </source>
</reference>
<sequence>MHKFWGILLLMIFFVSCKEGRQRVLQEQEDKIEEVISLAESVTKKQFGFDFSHFIVQKDTVRRGDSFGELMIENKVDYPKIAKISQEFRDTFDVRKIRVGKPYLILKSKDTSEVAQVFIYENDPVNYTVVDFRDSVTAYKKKKKVKYVEREASGIIETSLYDAIMDQGIDYMVTHNLASVYAWTVDFSMLQKGDKFKVIYKEKYINDSIYAGSEPIEAAYFEHKGKPIYAFAYENGSLKSIIDYFDDEANNLRRTFLRMPVEYGRLSSRYNLKRRIRYYGYKVRPHKGTDYAAPIGTPIMATADGVVTESTRRGGNGKYVKIRHNATYSTQYLHMKKQKVKRGEFVRQGDVIGWIGMTGNTGGPHVCYRFWKNGRQVDPLREELPKAEPLAETLQPEYFEYINPIKDQLDCMVFPETGVDQEDLASLE</sequence>
<proteinExistence type="predicted"/>
<gene>
    <name evidence="1" type="ORF">ACEZ3G_07420</name>
</gene>
<evidence type="ECO:0000313" key="1">
    <source>
        <dbReference type="EMBL" id="MFH6603299.1"/>
    </source>
</evidence>
<keyword evidence="2" id="KW-1185">Reference proteome</keyword>
<protein>
    <submittedName>
        <fullName evidence="1">Peptidoglycan DD-metalloendopeptidase family protein</fullName>
    </submittedName>
</protein>